<feature type="compositionally biased region" description="Polar residues" evidence="2">
    <location>
        <begin position="746"/>
        <end position="761"/>
    </location>
</feature>
<dbReference type="InParanoid" id="A0CWU1"/>
<feature type="region of interest" description="Disordered" evidence="2">
    <location>
        <begin position="647"/>
        <end position="706"/>
    </location>
</feature>
<evidence type="ECO:0000313" key="3">
    <source>
        <dbReference type="EMBL" id="CAK75258.1"/>
    </source>
</evidence>
<organism evidence="3 4">
    <name type="scientific">Paramecium tetraurelia</name>
    <dbReference type="NCBI Taxonomy" id="5888"/>
    <lineage>
        <taxon>Eukaryota</taxon>
        <taxon>Sar</taxon>
        <taxon>Alveolata</taxon>
        <taxon>Ciliophora</taxon>
        <taxon>Intramacronucleata</taxon>
        <taxon>Oligohymenophorea</taxon>
        <taxon>Peniculida</taxon>
        <taxon>Parameciidae</taxon>
        <taxon>Paramecium</taxon>
    </lineage>
</organism>
<dbReference type="KEGG" id="ptm:GSPATT00001461001"/>
<feature type="region of interest" description="Disordered" evidence="2">
    <location>
        <begin position="728"/>
        <end position="862"/>
    </location>
</feature>
<accession>A0CWU1</accession>
<dbReference type="AlphaFoldDB" id="A0CWU1"/>
<feature type="compositionally biased region" description="Polar residues" evidence="2">
    <location>
        <begin position="696"/>
        <end position="706"/>
    </location>
</feature>
<keyword evidence="4" id="KW-1185">Reference proteome</keyword>
<dbReference type="STRING" id="5888.A0CWU1"/>
<dbReference type="PANTHER" id="PTHR33150:SF1">
    <property type="entry name" value="EXTRACELLULAR MATRIX-BINDING PROTEIN EBH"/>
    <property type="match status" value="1"/>
</dbReference>
<protein>
    <submittedName>
        <fullName evidence="3">Uncharacterized protein</fullName>
    </submittedName>
</protein>
<dbReference type="PANTHER" id="PTHR33150">
    <property type="entry name" value="EXTRACELLULAR MATRIX-BINDING PROTEIN EBH"/>
    <property type="match status" value="1"/>
</dbReference>
<reference evidence="3 4" key="1">
    <citation type="journal article" date="2006" name="Nature">
        <title>Global trends of whole-genome duplications revealed by the ciliate Paramecium tetraurelia.</title>
        <authorList>
            <consortium name="Genoscope"/>
            <person name="Aury J.-M."/>
            <person name="Jaillon O."/>
            <person name="Duret L."/>
            <person name="Noel B."/>
            <person name="Jubin C."/>
            <person name="Porcel B.M."/>
            <person name="Segurens B."/>
            <person name="Daubin V."/>
            <person name="Anthouard V."/>
            <person name="Aiach N."/>
            <person name="Arnaiz O."/>
            <person name="Billaut A."/>
            <person name="Beisson J."/>
            <person name="Blanc I."/>
            <person name="Bouhouche K."/>
            <person name="Camara F."/>
            <person name="Duharcourt S."/>
            <person name="Guigo R."/>
            <person name="Gogendeau D."/>
            <person name="Katinka M."/>
            <person name="Keller A.-M."/>
            <person name="Kissmehl R."/>
            <person name="Klotz C."/>
            <person name="Koll F."/>
            <person name="Le Moue A."/>
            <person name="Lepere C."/>
            <person name="Malinsky S."/>
            <person name="Nowacki M."/>
            <person name="Nowak J.K."/>
            <person name="Plattner H."/>
            <person name="Poulain J."/>
            <person name="Ruiz F."/>
            <person name="Serrano V."/>
            <person name="Zagulski M."/>
            <person name="Dessen P."/>
            <person name="Betermier M."/>
            <person name="Weissenbach J."/>
            <person name="Scarpelli C."/>
            <person name="Schachter V."/>
            <person name="Sperling L."/>
            <person name="Meyer E."/>
            <person name="Cohen J."/>
            <person name="Wincker P."/>
        </authorList>
    </citation>
    <scope>NUCLEOTIDE SEQUENCE [LARGE SCALE GENOMIC DNA]</scope>
    <source>
        <strain evidence="3 4">Stock d4-2</strain>
    </source>
</reference>
<name>A0CWU1_PARTE</name>
<dbReference type="GO" id="GO:0006355">
    <property type="term" value="P:regulation of DNA-templated transcription"/>
    <property type="evidence" value="ECO:0000318"/>
    <property type="project" value="GO_Central"/>
</dbReference>
<evidence type="ECO:0000256" key="2">
    <source>
        <dbReference type="SAM" id="MobiDB-lite"/>
    </source>
</evidence>
<keyword evidence="1" id="KW-0175">Coiled coil</keyword>
<dbReference type="HOGENOM" id="CLU_304297_0_0_1"/>
<proteinExistence type="predicted"/>
<dbReference type="GO" id="GO:0003677">
    <property type="term" value="F:DNA binding"/>
    <property type="evidence" value="ECO:0000318"/>
    <property type="project" value="GO_Central"/>
</dbReference>
<feature type="compositionally biased region" description="Low complexity" evidence="2">
    <location>
        <begin position="764"/>
        <end position="781"/>
    </location>
</feature>
<feature type="coiled-coil region" evidence="1">
    <location>
        <begin position="70"/>
        <end position="141"/>
    </location>
</feature>
<dbReference type="EMBL" id="CT868207">
    <property type="protein sequence ID" value="CAK75258.1"/>
    <property type="molecule type" value="Genomic_DNA"/>
</dbReference>
<dbReference type="RefSeq" id="XP_001442655.1">
    <property type="nucleotide sequence ID" value="XM_001442618.1"/>
</dbReference>
<dbReference type="OrthoDB" id="2436455at2759"/>
<feature type="compositionally biased region" description="Polar residues" evidence="2">
    <location>
        <begin position="810"/>
        <end position="837"/>
    </location>
</feature>
<dbReference type="Proteomes" id="UP000000600">
    <property type="component" value="Unassembled WGS sequence"/>
</dbReference>
<evidence type="ECO:0000256" key="1">
    <source>
        <dbReference type="SAM" id="Coils"/>
    </source>
</evidence>
<dbReference type="GeneID" id="5028440"/>
<sequence length="977" mass="114671">MLPPQQSSVEAQANLFENEQNQQLQQSLELKMNIILMATEIERLHKILISKKDYYEKKIQDLIDRELQDKEQIAKQAQAITELNQQIQQKNDLISQILQEKSQQEMNLLISQQLFVINTQFKNAEIYIQELQKENQLLKQQFEDAPSLRQKLYDLEQWYAKLIHEKNEEINLLKTHQPHIVQYAPQLNIINQLLDQKERELLQWQYSSQQVNLYRENQRLTQQLKFLNDKLNLLLFDNEHLNKRLADIQSHPSNQTTQPQYATLRGDSQCTAPILHDFLATKTPRRYKQQFQSILPTDFTNSSLLSYRIIKRPQSVGSGSSIHFLGSPPQLVYHQNQYSPRYSRKSLQNHSAQFNELLRQTQIIQNQPILTIQNIETQIQFLNHMLLIKRQELPTQTTPPRKIYKILKTQGNERTSSPNYTPPQFIIMKQPINLSQQKIQPSQQQFIPQTARLLPQNQLQDPNNVIKYRSFSAETKRELSPYAVQYQQQLIPQASLFLNQPQQAHQIQYKYSPIQRIIPQQNLQNTIPKQTQRSVSPQSVQYMPYQTQPQAPQTIRFQDLKQYQSVNLQPLQQHQDPQQHYIQQQQNIINYNLISQSQPYLPTQFGAYPQNPSEQNRSPIHVLAYPYDSSPQNPEDLNKTRQIQNPISQNPYGLFMTPNNVRKPVISNSNSSQPFSQVRVKRESQEPLSIRKQKGSSHQSNKSLPAQVLQSTPIDNSQVEPFELCNAPQEPDEQEKEPLKPEEIQKSPQLQDPSEQTQPKTDPQEQPIEQPKQEEQFQQPQNLNDQGKKNHQNPENLNKKPQKPYILLNKPQNPNTLSKPNQSSRMSSGQPIPQISDNQKDDISQPEDQKRSQPASVIKGLENKKDSLLQDLDELRKYKQELDRLNDLLSQAKLENEKLKEIYQQNDLNWQKQFQQKYTAALQQLQLFENKLAIQNKEYNQNIQKQKTNFNSLQQKFDEQEILIDKQKIEINKLMQN</sequence>
<gene>
    <name evidence="3" type="ORF">GSPATT00001461001</name>
</gene>
<feature type="compositionally biased region" description="Basic and acidic residues" evidence="2">
    <location>
        <begin position="736"/>
        <end position="745"/>
    </location>
</feature>
<dbReference type="InterPro" id="IPR051197">
    <property type="entry name" value="ECM-binding_protein"/>
</dbReference>
<evidence type="ECO:0000313" key="4">
    <source>
        <dbReference type="Proteomes" id="UP000000600"/>
    </source>
</evidence>
<feature type="compositionally biased region" description="Polar residues" evidence="2">
    <location>
        <begin position="666"/>
        <end position="676"/>
    </location>
</feature>
<feature type="compositionally biased region" description="Basic and acidic residues" evidence="2">
    <location>
        <begin position="838"/>
        <end position="851"/>
    </location>
</feature>
<feature type="coiled-coil region" evidence="1">
    <location>
        <begin position="929"/>
        <end position="977"/>
    </location>
</feature>